<evidence type="ECO:0000259" key="3">
    <source>
        <dbReference type="PROSITE" id="PS51319"/>
    </source>
</evidence>
<comment type="subcellular location">
    <subcellularLocation>
        <location evidence="1">Nucleus</location>
    </subcellularLocation>
</comment>
<name>A0A6J1AAC6_9ROSI</name>
<keyword evidence="4" id="KW-1185">Reference proteome</keyword>
<evidence type="ECO:0000313" key="4">
    <source>
        <dbReference type="Proteomes" id="UP000504621"/>
    </source>
</evidence>
<feature type="compositionally biased region" description="Polar residues" evidence="2">
    <location>
        <begin position="988"/>
        <end position="997"/>
    </location>
</feature>
<dbReference type="GO" id="GO:0005634">
    <property type="term" value="C:nucleus"/>
    <property type="evidence" value="ECO:0007669"/>
    <property type="project" value="UniProtKB-SubCell"/>
</dbReference>
<feature type="region of interest" description="Disordered" evidence="2">
    <location>
        <begin position="248"/>
        <end position="274"/>
    </location>
</feature>
<dbReference type="Gene3D" id="1.20.930.10">
    <property type="entry name" value="Conserved domain common to transcription factors TFIIS, elongin A, CRSP70"/>
    <property type="match status" value="1"/>
</dbReference>
<feature type="domain" description="TFIIS N-terminal" evidence="3">
    <location>
        <begin position="73"/>
        <end position="153"/>
    </location>
</feature>
<dbReference type="PROSITE" id="PS51319">
    <property type="entry name" value="TFIIS_N"/>
    <property type="match status" value="1"/>
</dbReference>
<organism evidence="4 6">
    <name type="scientific">Herrania umbratica</name>
    <dbReference type="NCBI Taxonomy" id="108875"/>
    <lineage>
        <taxon>Eukaryota</taxon>
        <taxon>Viridiplantae</taxon>
        <taxon>Streptophyta</taxon>
        <taxon>Embryophyta</taxon>
        <taxon>Tracheophyta</taxon>
        <taxon>Spermatophyta</taxon>
        <taxon>Magnoliopsida</taxon>
        <taxon>eudicotyledons</taxon>
        <taxon>Gunneridae</taxon>
        <taxon>Pentapetalae</taxon>
        <taxon>rosids</taxon>
        <taxon>malvids</taxon>
        <taxon>Malvales</taxon>
        <taxon>Malvaceae</taxon>
        <taxon>Byttnerioideae</taxon>
        <taxon>Herrania</taxon>
    </lineage>
</organism>
<protein>
    <submittedName>
        <fullName evidence="5 6">Uncharacterized protein LOC110416140</fullName>
    </submittedName>
</protein>
<feature type="compositionally biased region" description="Basic and acidic residues" evidence="2">
    <location>
        <begin position="345"/>
        <end position="356"/>
    </location>
</feature>
<dbReference type="RefSeq" id="XP_021283669.1">
    <property type="nucleotide sequence ID" value="XM_021427994.1"/>
</dbReference>
<evidence type="ECO:0000256" key="2">
    <source>
        <dbReference type="SAM" id="MobiDB-lite"/>
    </source>
</evidence>
<dbReference type="RefSeq" id="XP_021283668.1">
    <property type="nucleotide sequence ID" value="XM_021427993.1"/>
</dbReference>
<feature type="compositionally biased region" description="Basic and acidic residues" evidence="2">
    <location>
        <begin position="494"/>
        <end position="503"/>
    </location>
</feature>
<feature type="region of interest" description="Disordered" evidence="2">
    <location>
        <begin position="494"/>
        <end position="529"/>
    </location>
</feature>
<accession>A0A6J1AAC6</accession>
<dbReference type="Proteomes" id="UP000504621">
    <property type="component" value="Unplaced"/>
</dbReference>
<dbReference type="SUPFAM" id="SSF47676">
    <property type="entry name" value="Conserved domain common to transcription factors TFIIS, elongin A, CRSP70"/>
    <property type="match status" value="1"/>
</dbReference>
<evidence type="ECO:0000313" key="5">
    <source>
        <dbReference type="RefSeq" id="XP_021283668.1"/>
    </source>
</evidence>
<gene>
    <name evidence="5 6" type="primary">LOC110416140</name>
</gene>
<feature type="region of interest" description="Disordered" evidence="2">
    <location>
        <begin position="699"/>
        <end position="729"/>
    </location>
</feature>
<dbReference type="PANTHER" id="PTHR47292">
    <property type="entry name" value="TRANSCRIPTION ELONGATION FACTOR (TFIIS) FAMILY PROTEIN-RELATED"/>
    <property type="match status" value="1"/>
</dbReference>
<dbReference type="InterPro" id="IPR017923">
    <property type="entry name" value="TFIIS_N"/>
</dbReference>
<reference evidence="5 6" key="1">
    <citation type="submission" date="2025-04" db="UniProtKB">
        <authorList>
            <consortium name="RefSeq"/>
        </authorList>
    </citation>
    <scope>IDENTIFICATION</scope>
    <source>
        <tissue evidence="5 6">Leaf</tissue>
    </source>
</reference>
<proteinExistence type="predicted"/>
<feature type="region of interest" description="Disordered" evidence="2">
    <location>
        <begin position="174"/>
        <end position="234"/>
    </location>
</feature>
<feature type="compositionally biased region" description="Polar residues" evidence="2">
    <location>
        <begin position="251"/>
        <end position="269"/>
    </location>
</feature>
<feature type="region of interest" description="Disordered" evidence="2">
    <location>
        <begin position="335"/>
        <end position="393"/>
    </location>
</feature>
<feature type="region of interest" description="Disordered" evidence="2">
    <location>
        <begin position="758"/>
        <end position="790"/>
    </location>
</feature>
<evidence type="ECO:0000313" key="6">
    <source>
        <dbReference type="RefSeq" id="XP_021283669.1"/>
    </source>
</evidence>
<dbReference type="OrthoDB" id="1595674at2759"/>
<dbReference type="GeneID" id="110416140"/>
<feature type="region of interest" description="Disordered" evidence="2">
    <location>
        <begin position="975"/>
        <end position="1013"/>
    </location>
</feature>
<feature type="compositionally biased region" description="Polar residues" evidence="2">
    <location>
        <begin position="707"/>
        <end position="723"/>
    </location>
</feature>
<dbReference type="Pfam" id="PF08711">
    <property type="entry name" value="Med26"/>
    <property type="match status" value="1"/>
</dbReference>
<sequence>MTLEDFFTLTEMKDGLTAPSRVEELLTVMKKEKDSVVKNVSDATRQWAAVASTIAATENKDCLNLFIQLDGVWYLDRWLKGAQEFGNDSSDSFVEESITALLRALEKLLRNNERSISSEIWITVKNLLGHKSSRVQDGARLLFDNWKRSRVTDDVHSGVGSGGHFSDYGISDSVTVTGENSRPECSAKEGPVSRGSTDEENAGADAAKNENLPSSSLDGVQLESSKELHSEATNDELQSHINADCADMENRSPNHLASSLVSNPAQENSSMKEDLPAKTVEETASLEVCSLPDSKQENVEVLDAQNLNELSSDEKQKLDMTVSSSSTVEHVLVSSGAGVGSAQEATKEPNSQKDAEPNNSDALKSVALGGERTPVSETKKTMGDAGVINHSGNGSQLFKTAGQDSESHSGMLRSSSDNEFIYRKPKDLVATFSRMEGIGTTDENKENCGVEDLRGGSKFTRGPDVIDKRMSDIELEYGIVDALEVARQVAQEVEREVVDDREPSCSSSEKISEGGIRQPSTPDSINGKQDLPTEVIPKEVSTGLNQSAEACTEGEGHIINSDNPDNEPEHDLHDLESSQVTVAQEPEPNTEKSLCDFDLNQEVCSDDVERAANSISTPISVVSASRAAAAPGLPAAPLQFGGALGWKGSAATSAFRPASPRRNSDVDKTLSIGGTSSGSKQRLDCLDFDLNVAEAGDEKGAELMSGKQVTASSGLHSAESSLDVSPRKSERLKLDLNRMSDDGDAPALDTRLEGRLFYNRNGHRSPSPASSSSSMQPSLRNIDLNDRPYSHNDASELGLYHGRSSRNVNLYGGPKPNDPVISIMGTRVEVNRKEFVPQVASLPNGKALEPATDASITRTGGFMGLGPTVSYTHSPAFSYNGLTMPPTVSFSPAIYGASGSIPYMVDSRAPVVPQIMGSTSAVPPPYSQPQFIMSMSNAPVGLNGSGSSRPNFDLNTGLAIEGGNRDSMGVRQSFMPGQGRSMEEHLRANSQPSSSSAVGAKRKEPDGGWEPYQFNYRHHQFPWK</sequence>
<feature type="compositionally biased region" description="Low complexity" evidence="2">
    <location>
        <begin position="765"/>
        <end position="778"/>
    </location>
</feature>
<dbReference type="PANTHER" id="PTHR47292:SF1">
    <property type="entry name" value="TRANSCRIPTION ELONGATION FACTOR (TFIIS) FAMILY PROTEIN"/>
    <property type="match status" value="1"/>
</dbReference>
<dbReference type="AlphaFoldDB" id="A0A6J1AAC6"/>
<evidence type="ECO:0000256" key="1">
    <source>
        <dbReference type="PROSITE-ProRule" id="PRU00649"/>
    </source>
</evidence>
<dbReference type="InterPro" id="IPR035441">
    <property type="entry name" value="TFIIS/LEDGF_dom_sf"/>
</dbReference>
<feature type="compositionally biased region" description="Polar residues" evidence="2">
    <location>
        <begin position="518"/>
        <end position="527"/>
    </location>
</feature>
<feature type="region of interest" description="Disordered" evidence="2">
    <location>
        <begin position="653"/>
        <end position="679"/>
    </location>
</feature>
<keyword evidence="1" id="KW-0539">Nucleus</keyword>